<dbReference type="PANTHER" id="PTHR12042">
    <property type="entry name" value="LACTOSYLCERAMIDE 4-ALPHA-GALACTOSYLTRANSFERASE ALPHA- 1,4-GALACTOSYLTRANSFERASE"/>
    <property type="match status" value="1"/>
</dbReference>
<keyword evidence="6" id="KW-0472">Membrane</keyword>
<dbReference type="GO" id="GO:0016758">
    <property type="term" value="F:hexosyltransferase activity"/>
    <property type="evidence" value="ECO:0007669"/>
    <property type="project" value="TreeGrafter"/>
</dbReference>
<evidence type="ECO:0000256" key="3">
    <source>
        <dbReference type="ARBA" id="ARBA00022676"/>
    </source>
</evidence>
<dbReference type="SUPFAM" id="SSF53448">
    <property type="entry name" value="Nucleotide-diphospho-sugar transferases"/>
    <property type="match status" value="1"/>
</dbReference>
<dbReference type="Pfam" id="PF04572">
    <property type="entry name" value="Gb3_synth"/>
    <property type="match status" value="1"/>
</dbReference>
<dbReference type="AlphaFoldDB" id="A0AAD5PQ45"/>
<gene>
    <name evidence="8" type="ORF">GHT06_020311</name>
</gene>
<dbReference type="Gene3D" id="3.90.550.20">
    <property type="match status" value="1"/>
</dbReference>
<proteinExistence type="inferred from homology"/>
<dbReference type="InterPro" id="IPR007652">
    <property type="entry name" value="A1-4-GlycosylTfrase_dom"/>
</dbReference>
<reference evidence="8 9" key="1">
    <citation type="submission" date="2022-05" db="EMBL/GenBank/DDBJ databases">
        <title>A multi-omics perspective on studying reproductive biology in Daphnia sinensis.</title>
        <authorList>
            <person name="Jia J."/>
        </authorList>
    </citation>
    <scope>NUCLEOTIDE SEQUENCE [LARGE SCALE GENOMIC DNA]</scope>
    <source>
        <strain evidence="8 9">WSL</strain>
    </source>
</reference>
<dbReference type="PANTHER" id="PTHR12042:SF21">
    <property type="entry name" value="ALPHA1,4-GALACTOSYLTRANSFERASE 1-RELATED"/>
    <property type="match status" value="1"/>
</dbReference>
<dbReference type="GO" id="GO:0006688">
    <property type="term" value="P:glycosphingolipid biosynthetic process"/>
    <property type="evidence" value="ECO:0007669"/>
    <property type="project" value="TreeGrafter"/>
</dbReference>
<dbReference type="GO" id="GO:0000139">
    <property type="term" value="C:Golgi membrane"/>
    <property type="evidence" value="ECO:0007669"/>
    <property type="project" value="UniProtKB-SubCell"/>
</dbReference>
<keyword evidence="4" id="KW-0808">Transferase</keyword>
<accession>A0AAD5PQ45</accession>
<evidence type="ECO:0000256" key="2">
    <source>
        <dbReference type="ARBA" id="ARBA00009003"/>
    </source>
</evidence>
<evidence type="ECO:0000313" key="9">
    <source>
        <dbReference type="Proteomes" id="UP000820818"/>
    </source>
</evidence>
<evidence type="ECO:0000256" key="6">
    <source>
        <dbReference type="ARBA" id="ARBA00023136"/>
    </source>
</evidence>
<dbReference type="EMBL" id="WJBH02000008">
    <property type="protein sequence ID" value="KAI9555017.1"/>
    <property type="molecule type" value="Genomic_DNA"/>
</dbReference>
<dbReference type="InterPro" id="IPR029044">
    <property type="entry name" value="Nucleotide-diphossugar_trans"/>
</dbReference>
<feature type="domain" description="Alpha 1,4-glycosyltransferase" evidence="7">
    <location>
        <begin position="223"/>
        <end position="336"/>
    </location>
</feature>
<sequence>MNHGECCKPAHLSDICALSECFSQCLNSTAAVPKPENSTTKSLQFKENAFFIETSGIGTLNFRQACAVESLALHNPNLSVTVLFVGGYTNFNEAHVQKLQEIYTNINFTNINLDNYVAGSPLEYWYYCKNWKNGPFNISHLSDGLRFLTLAKFGGYYFDLDVISVKSVTSLRNFIVAEDDDYLGSSVIHAELTNPIMQLATIDFVTNYRHVTVLILKFFYCRSDIGGHNGPALLLRIMKNWCNASNLESMDYVNCRGFSVLHYSSFYPVHCSSAEELFKQQVSNEKFKTTKPSWLTNDTFGVHTWNQLTYKISVYKNSTQDYRWLAEVHCPLTFSTAPKIF</sequence>
<protein>
    <recommendedName>
        <fullName evidence="7">Alpha 1,4-glycosyltransferase domain-containing protein</fullName>
    </recommendedName>
</protein>
<dbReference type="Pfam" id="PF04488">
    <property type="entry name" value="Gly_transf_sug"/>
    <property type="match status" value="1"/>
</dbReference>
<comment type="caution">
    <text evidence="8">The sequence shown here is derived from an EMBL/GenBank/DDBJ whole genome shotgun (WGS) entry which is preliminary data.</text>
</comment>
<comment type="similarity">
    <text evidence="2">Belongs to the glycosyltransferase 32 family.</text>
</comment>
<dbReference type="InterPro" id="IPR051981">
    <property type="entry name" value="Glycosyltransf_32"/>
</dbReference>
<evidence type="ECO:0000256" key="4">
    <source>
        <dbReference type="ARBA" id="ARBA00022679"/>
    </source>
</evidence>
<organism evidence="8 9">
    <name type="scientific">Daphnia sinensis</name>
    <dbReference type="NCBI Taxonomy" id="1820382"/>
    <lineage>
        <taxon>Eukaryota</taxon>
        <taxon>Metazoa</taxon>
        <taxon>Ecdysozoa</taxon>
        <taxon>Arthropoda</taxon>
        <taxon>Crustacea</taxon>
        <taxon>Branchiopoda</taxon>
        <taxon>Diplostraca</taxon>
        <taxon>Cladocera</taxon>
        <taxon>Anomopoda</taxon>
        <taxon>Daphniidae</taxon>
        <taxon>Daphnia</taxon>
        <taxon>Daphnia similis group</taxon>
    </lineage>
</organism>
<dbReference type="InterPro" id="IPR007577">
    <property type="entry name" value="GlycoTrfase_DXD_sugar-bd_CS"/>
</dbReference>
<comment type="subcellular location">
    <subcellularLocation>
        <location evidence="1">Golgi apparatus membrane</location>
        <topology evidence="1">Single-pass type II membrane protein</topology>
    </subcellularLocation>
</comment>
<evidence type="ECO:0000259" key="7">
    <source>
        <dbReference type="Pfam" id="PF04572"/>
    </source>
</evidence>
<evidence type="ECO:0000313" key="8">
    <source>
        <dbReference type="EMBL" id="KAI9555017.1"/>
    </source>
</evidence>
<keyword evidence="5" id="KW-0333">Golgi apparatus</keyword>
<evidence type="ECO:0000256" key="5">
    <source>
        <dbReference type="ARBA" id="ARBA00023034"/>
    </source>
</evidence>
<dbReference type="Proteomes" id="UP000820818">
    <property type="component" value="Linkage Group LG8"/>
</dbReference>
<keyword evidence="9" id="KW-1185">Reference proteome</keyword>
<keyword evidence="3" id="KW-0328">Glycosyltransferase</keyword>
<name>A0AAD5PQ45_9CRUS</name>
<evidence type="ECO:0000256" key="1">
    <source>
        <dbReference type="ARBA" id="ARBA00004323"/>
    </source>
</evidence>